<dbReference type="GeneID" id="18913102"/>
<dbReference type="AlphaFoldDB" id="K5W3X5"/>
<accession>K5W3X5</accession>
<dbReference type="Proteomes" id="UP000008370">
    <property type="component" value="Unassembled WGS sequence"/>
</dbReference>
<evidence type="ECO:0000313" key="2">
    <source>
        <dbReference type="EMBL" id="EKM53800.1"/>
    </source>
</evidence>
<proteinExistence type="predicted"/>
<protein>
    <submittedName>
        <fullName evidence="2">Uncharacterized protein</fullName>
    </submittedName>
</protein>
<reference evidence="2 3" key="1">
    <citation type="journal article" date="2012" name="BMC Genomics">
        <title>Comparative genomics of the white-rot fungi, Phanerochaete carnosa and P. chrysosporium, to elucidate the genetic basis of the distinct wood types they colonize.</title>
        <authorList>
            <person name="Suzuki H."/>
            <person name="MacDonald J."/>
            <person name="Syed K."/>
            <person name="Salamov A."/>
            <person name="Hori C."/>
            <person name="Aerts A."/>
            <person name="Henrissat B."/>
            <person name="Wiebenga A."/>
            <person name="vanKuyk P.A."/>
            <person name="Barry K."/>
            <person name="Lindquist E."/>
            <person name="LaButti K."/>
            <person name="Lapidus A."/>
            <person name="Lucas S."/>
            <person name="Coutinho P."/>
            <person name="Gong Y."/>
            <person name="Samejima M."/>
            <person name="Mahadevan R."/>
            <person name="Abou-Zaid M."/>
            <person name="de Vries R.P."/>
            <person name="Igarashi K."/>
            <person name="Yadav J.S."/>
            <person name="Grigoriev I.V."/>
            <person name="Master E.R."/>
        </authorList>
    </citation>
    <scope>NUCLEOTIDE SEQUENCE [LARGE SCALE GENOMIC DNA]</scope>
    <source>
        <strain evidence="2 3">HHB-10118-sp</strain>
    </source>
</reference>
<evidence type="ECO:0000256" key="1">
    <source>
        <dbReference type="SAM" id="MobiDB-lite"/>
    </source>
</evidence>
<organism evidence="2 3">
    <name type="scientific">Phanerochaete carnosa (strain HHB-10118-sp)</name>
    <name type="common">White-rot fungus</name>
    <name type="synonym">Peniophora carnosa</name>
    <dbReference type="NCBI Taxonomy" id="650164"/>
    <lineage>
        <taxon>Eukaryota</taxon>
        <taxon>Fungi</taxon>
        <taxon>Dikarya</taxon>
        <taxon>Basidiomycota</taxon>
        <taxon>Agaricomycotina</taxon>
        <taxon>Agaricomycetes</taxon>
        <taxon>Polyporales</taxon>
        <taxon>Phanerochaetaceae</taxon>
        <taxon>Phanerochaete</taxon>
    </lineage>
</organism>
<gene>
    <name evidence="2" type="ORF">PHACADRAFT_211444</name>
</gene>
<dbReference type="EMBL" id="JH930474">
    <property type="protein sequence ID" value="EKM53800.1"/>
    <property type="molecule type" value="Genomic_DNA"/>
</dbReference>
<dbReference type="KEGG" id="pco:PHACADRAFT_211444"/>
<dbReference type="InParanoid" id="K5W3X5"/>
<dbReference type="RefSeq" id="XP_007398477.1">
    <property type="nucleotide sequence ID" value="XM_007398415.1"/>
</dbReference>
<feature type="compositionally biased region" description="Low complexity" evidence="1">
    <location>
        <begin position="1"/>
        <end position="30"/>
    </location>
</feature>
<keyword evidence="3" id="KW-1185">Reference proteome</keyword>
<sequence>MSSNASTQTASVAATQTTTAAQPTPASTHAEAVDLSAQGSTTGEQAAGVENIDDGDGDDDIEELLEEAGLEPRGQKAATTAVKRPPGK</sequence>
<feature type="region of interest" description="Disordered" evidence="1">
    <location>
        <begin position="1"/>
        <end position="88"/>
    </location>
</feature>
<dbReference type="HOGENOM" id="CLU_2469834_0_0_1"/>
<evidence type="ECO:0000313" key="3">
    <source>
        <dbReference type="Proteomes" id="UP000008370"/>
    </source>
</evidence>
<feature type="compositionally biased region" description="Acidic residues" evidence="1">
    <location>
        <begin position="51"/>
        <end position="69"/>
    </location>
</feature>
<name>K5W3X5_PHACS</name>